<dbReference type="Gene3D" id="2.40.420.20">
    <property type="match status" value="1"/>
</dbReference>
<keyword evidence="9" id="KW-1185">Reference proteome</keyword>
<gene>
    <name evidence="8" type="ORF">B7G68_18265</name>
</gene>
<evidence type="ECO:0000259" key="6">
    <source>
        <dbReference type="Pfam" id="PF25944"/>
    </source>
</evidence>
<dbReference type="Pfam" id="PF25876">
    <property type="entry name" value="HH_MFP_RND"/>
    <property type="match status" value="1"/>
</dbReference>
<feature type="domain" description="Multidrug resistance protein MdtA-like C-terminal permuted SH3" evidence="7">
    <location>
        <begin position="305"/>
        <end position="364"/>
    </location>
</feature>
<evidence type="ECO:0000313" key="9">
    <source>
        <dbReference type="Proteomes" id="UP000240527"/>
    </source>
</evidence>
<dbReference type="RefSeq" id="WP_013080639.1">
    <property type="nucleotide sequence ID" value="NZ_CP027850.1"/>
</dbReference>
<dbReference type="PANTHER" id="PTHR30158">
    <property type="entry name" value="ACRA/E-RELATED COMPONENT OF DRUG EFFLUX TRANSPORTER"/>
    <property type="match status" value="1"/>
</dbReference>
<dbReference type="Proteomes" id="UP000240527">
    <property type="component" value="Chromosome"/>
</dbReference>
<feature type="signal peptide" evidence="3">
    <location>
        <begin position="1"/>
        <end position="23"/>
    </location>
</feature>
<dbReference type="InterPro" id="IPR058624">
    <property type="entry name" value="MdtA-like_HH"/>
</dbReference>
<dbReference type="Gene3D" id="1.10.287.470">
    <property type="entry name" value="Helix hairpin bin"/>
    <property type="match status" value="1"/>
</dbReference>
<dbReference type="SUPFAM" id="SSF111369">
    <property type="entry name" value="HlyD-like secretion proteins"/>
    <property type="match status" value="1"/>
</dbReference>
<evidence type="ECO:0000259" key="5">
    <source>
        <dbReference type="Pfam" id="PF25917"/>
    </source>
</evidence>
<protein>
    <submittedName>
        <fullName evidence="8">MexE family multidrug efflux RND transporter periplasmic adaptor subunit</fullName>
    </submittedName>
</protein>
<evidence type="ECO:0000259" key="4">
    <source>
        <dbReference type="Pfam" id="PF25876"/>
    </source>
</evidence>
<evidence type="ECO:0000256" key="2">
    <source>
        <dbReference type="ARBA" id="ARBA00009477"/>
    </source>
</evidence>
<dbReference type="Gene3D" id="2.40.50.100">
    <property type="match status" value="1"/>
</dbReference>
<dbReference type="EMBL" id="CP027850">
    <property type="protein sequence ID" value="AVQ03612.1"/>
    <property type="molecule type" value="Genomic_DNA"/>
</dbReference>
<feature type="chain" id="PRO_5046766107" evidence="3">
    <location>
        <begin position="24"/>
        <end position="386"/>
    </location>
</feature>
<sequence>MYVKRTAAISAVGLAAIALTLSACGQKGDAGAGMGGATEVGYVVAQSQSVGLTTELSGRTSAFLVSEVRPQVGGVIKARLFEEGSIVKAGQSLYQIDPATYQATYNSAAASLAQAQATALAAKLKADRYKALVESGAVSKQDNDDAQATAAQTAAAVAVQKAALDTARINLNYTKVASPISGRIGKSAVTPGALVTASQATPLATVQDLSKIYVDLTQTSAELLKLKQQFASGKLGRTNSATVTLKLEDGSTYPTPGTLEFSDVTVDAGTGSVTLRAVFPNPNGVLLPGMYVRASLTQGVASGGILIPQTAVSRDPKGAATVTLVGAKGPEPRPVTLGQTIGDKWLVTSGLQPGDKVIVEGLQKVRPGAPIKAVPAGSAPAAQAQR</sequence>
<dbReference type="NCBIfam" id="TIGR01730">
    <property type="entry name" value="RND_mfp"/>
    <property type="match status" value="1"/>
</dbReference>
<dbReference type="Pfam" id="PF25944">
    <property type="entry name" value="Beta-barrel_RND"/>
    <property type="match status" value="1"/>
</dbReference>
<comment type="similarity">
    <text evidence="2">Belongs to the membrane fusion protein (MFP) (TC 8.A.1) family.</text>
</comment>
<evidence type="ECO:0000256" key="1">
    <source>
        <dbReference type="ARBA" id="ARBA00004196"/>
    </source>
</evidence>
<evidence type="ECO:0000259" key="7">
    <source>
        <dbReference type="Pfam" id="PF25967"/>
    </source>
</evidence>
<keyword evidence="3" id="KW-0732">Signal</keyword>
<dbReference type="InterPro" id="IPR058626">
    <property type="entry name" value="MdtA-like_b-barrel"/>
</dbReference>
<feature type="domain" description="Multidrug resistance protein MdtA-like beta-barrel" evidence="6">
    <location>
        <begin position="212"/>
        <end position="299"/>
    </location>
</feature>
<comment type="subcellular location">
    <subcellularLocation>
        <location evidence="1">Cell envelope</location>
    </subcellularLocation>
</comment>
<evidence type="ECO:0000313" key="8">
    <source>
        <dbReference type="EMBL" id="AVQ03612.1"/>
    </source>
</evidence>
<reference evidence="8 9" key="1">
    <citation type="journal article" date="2015" name="Biotechnol. Bioeng.">
        <title>Genome sequence and phenotypic characterization of Caulobacter segnis.</title>
        <authorList>
            <person name="Patel S."/>
            <person name="Fletcher B."/>
            <person name="Scott D.C."/>
            <person name="Ely B."/>
        </authorList>
    </citation>
    <scope>NUCLEOTIDE SEQUENCE [LARGE SCALE GENOMIC DNA]</scope>
    <source>
        <strain evidence="8 9">TK0059</strain>
    </source>
</reference>
<dbReference type="InterPro" id="IPR058625">
    <property type="entry name" value="MdtA-like_BSH"/>
</dbReference>
<dbReference type="PANTHER" id="PTHR30158:SF3">
    <property type="entry name" value="MULTIDRUG EFFLUX PUMP SUBUNIT ACRA-RELATED"/>
    <property type="match status" value="1"/>
</dbReference>
<dbReference type="InterPro" id="IPR058627">
    <property type="entry name" value="MdtA-like_C"/>
</dbReference>
<accession>A0ABM6TKH0</accession>
<proteinExistence type="inferred from homology"/>
<name>A0ABM6TKH0_9CAUL</name>
<organism evidence="8 9">
    <name type="scientific">Caulobacter segnis</name>
    <dbReference type="NCBI Taxonomy" id="88688"/>
    <lineage>
        <taxon>Bacteria</taxon>
        <taxon>Pseudomonadati</taxon>
        <taxon>Pseudomonadota</taxon>
        <taxon>Alphaproteobacteria</taxon>
        <taxon>Caulobacterales</taxon>
        <taxon>Caulobacteraceae</taxon>
        <taxon>Caulobacter</taxon>
    </lineage>
</organism>
<dbReference type="PROSITE" id="PS51257">
    <property type="entry name" value="PROKAR_LIPOPROTEIN"/>
    <property type="match status" value="1"/>
</dbReference>
<feature type="domain" description="Multidrug resistance protein MdtA-like barrel-sandwich hybrid" evidence="5">
    <location>
        <begin position="67"/>
        <end position="207"/>
    </location>
</feature>
<dbReference type="InterPro" id="IPR006143">
    <property type="entry name" value="RND_pump_MFP"/>
</dbReference>
<dbReference type="Pfam" id="PF25967">
    <property type="entry name" value="RND-MFP_C"/>
    <property type="match status" value="1"/>
</dbReference>
<dbReference type="Pfam" id="PF25917">
    <property type="entry name" value="BSH_RND"/>
    <property type="match status" value="1"/>
</dbReference>
<feature type="domain" description="Multidrug resistance protein MdtA-like alpha-helical hairpin" evidence="4">
    <location>
        <begin position="104"/>
        <end position="174"/>
    </location>
</feature>
<dbReference type="Gene3D" id="2.40.30.170">
    <property type="match status" value="1"/>
</dbReference>
<evidence type="ECO:0000256" key="3">
    <source>
        <dbReference type="SAM" id="SignalP"/>
    </source>
</evidence>